<comment type="caution">
    <text evidence="1">The sequence shown here is derived from an EMBL/GenBank/DDBJ whole genome shotgun (WGS) entry which is preliminary data.</text>
</comment>
<protein>
    <recommendedName>
        <fullName evidence="3">Lipoprotein</fullName>
    </recommendedName>
</protein>
<dbReference type="RefSeq" id="WP_198840679.1">
    <property type="nucleotide sequence ID" value="NZ_JAEHFJ010000003.1"/>
</dbReference>
<dbReference type="Proteomes" id="UP000623301">
    <property type="component" value="Unassembled WGS sequence"/>
</dbReference>
<evidence type="ECO:0008006" key="3">
    <source>
        <dbReference type="Google" id="ProtNLM"/>
    </source>
</evidence>
<accession>A0ABS0WPK3</accession>
<sequence length="206" mass="24233">MYRFSLFCIVFLFLLQGCIKQNSINETIIRKEYGRKILNNDSTYIEIDLKKYPTYLRLHNRMQELACSDSTPKISFRSDNILKTVYFPGSCQNMPIYLREKNVIEITQDSVFKSINVLSIDSLYYIMKMDYFNNGEDPSLSDSHDRVRIRIQYDKDERTNELTQLLDKITKYFDSVKVKTSLNISLFEKLINAPPPPPPIDLNEIE</sequence>
<keyword evidence="2" id="KW-1185">Reference proteome</keyword>
<evidence type="ECO:0000313" key="2">
    <source>
        <dbReference type="Proteomes" id="UP000623301"/>
    </source>
</evidence>
<proteinExistence type="predicted"/>
<organism evidence="1 2">
    <name type="scientific">Aureibaculum flavum</name>
    <dbReference type="NCBI Taxonomy" id="2795986"/>
    <lineage>
        <taxon>Bacteria</taxon>
        <taxon>Pseudomonadati</taxon>
        <taxon>Bacteroidota</taxon>
        <taxon>Flavobacteriia</taxon>
        <taxon>Flavobacteriales</taxon>
        <taxon>Flavobacteriaceae</taxon>
        <taxon>Aureibaculum</taxon>
    </lineage>
</organism>
<reference evidence="1 2" key="1">
    <citation type="submission" date="2020-12" db="EMBL/GenBank/DDBJ databases">
        <title>Aureibaculum luteum sp. nov. and Aureibaculum flavum sp. nov., novel members of the family Flavobacteriaceae isolated from Antarctic intertidal sediments.</title>
        <authorList>
            <person name="He X."/>
            <person name="Zhang X."/>
        </authorList>
    </citation>
    <scope>NUCLEOTIDE SEQUENCE [LARGE SCALE GENOMIC DNA]</scope>
    <source>
        <strain evidence="1 2">A20</strain>
    </source>
</reference>
<dbReference type="PROSITE" id="PS51257">
    <property type="entry name" value="PROKAR_LIPOPROTEIN"/>
    <property type="match status" value="1"/>
</dbReference>
<evidence type="ECO:0000313" key="1">
    <source>
        <dbReference type="EMBL" id="MBJ2173905.1"/>
    </source>
</evidence>
<gene>
    <name evidence="1" type="ORF">JBL43_06615</name>
</gene>
<dbReference type="EMBL" id="JAEHFJ010000003">
    <property type="protein sequence ID" value="MBJ2173905.1"/>
    <property type="molecule type" value="Genomic_DNA"/>
</dbReference>
<name>A0ABS0WPK3_9FLAO</name>